<feature type="compositionally biased region" description="Gly residues" evidence="1">
    <location>
        <begin position="7"/>
        <end position="27"/>
    </location>
</feature>
<sequence length="155" mass="15848">MPMHLGLAGGGAPKPGGRGGGGGGGGASSPTMHAAAVWRRRSRSGGRRVLGGRWPAVLGGGGGGFLAASSRWFLVAGGEEDATAVIHGRCRGQLVLPGRLVRFHGEGGLGMALLLRRCRGQATPVAAAGVNDAVFWILHFLVLSSMFSFSDFNEE</sequence>
<evidence type="ECO:0000313" key="2">
    <source>
        <dbReference type="EnsemblPlants" id="ONIVA06G17570.1"/>
    </source>
</evidence>
<dbReference type="Proteomes" id="UP000006591">
    <property type="component" value="Chromosome 6"/>
</dbReference>
<keyword evidence="3" id="KW-1185">Reference proteome</keyword>
<dbReference type="AlphaFoldDB" id="A0A0E0HQU6"/>
<feature type="region of interest" description="Disordered" evidence="1">
    <location>
        <begin position="1"/>
        <end position="33"/>
    </location>
</feature>
<protein>
    <submittedName>
        <fullName evidence="2">Uncharacterized protein</fullName>
    </submittedName>
</protein>
<reference evidence="2" key="2">
    <citation type="submission" date="2018-04" db="EMBL/GenBank/DDBJ databases">
        <title>OnivRS2 (Oryza nivara Reference Sequence Version 2).</title>
        <authorList>
            <person name="Zhang J."/>
            <person name="Kudrna D."/>
            <person name="Lee S."/>
            <person name="Talag J."/>
            <person name="Rajasekar S."/>
            <person name="Welchert J."/>
            <person name="Hsing Y.-I."/>
            <person name="Wing R.A."/>
        </authorList>
    </citation>
    <scope>NUCLEOTIDE SEQUENCE [LARGE SCALE GENOMIC DNA]</scope>
    <source>
        <strain evidence="2">SL10</strain>
    </source>
</reference>
<dbReference type="HOGENOM" id="CLU_1698336_0_0_1"/>
<accession>A0A0E0HQU6</accession>
<organism evidence="2">
    <name type="scientific">Oryza nivara</name>
    <name type="common">Indian wild rice</name>
    <name type="synonym">Oryza sativa f. spontanea</name>
    <dbReference type="NCBI Taxonomy" id="4536"/>
    <lineage>
        <taxon>Eukaryota</taxon>
        <taxon>Viridiplantae</taxon>
        <taxon>Streptophyta</taxon>
        <taxon>Embryophyta</taxon>
        <taxon>Tracheophyta</taxon>
        <taxon>Spermatophyta</taxon>
        <taxon>Magnoliopsida</taxon>
        <taxon>Liliopsida</taxon>
        <taxon>Poales</taxon>
        <taxon>Poaceae</taxon>
        <taxon>BOP clade</taxon>
        <taxon>Oryzoideae</taxon>
        <taxon>Oryzeae</taxon>
        <taxon>Oryzinae</taxon>
        <taxon>Oryza</taxon>
    </lineage>
</organism>
<dbReference type="EnsemblPlants" id="ONIVA06G17570.1">
    <property type="protein sequence ID" value="ONIVA06G17570.1"/>
    <property type="gene ID" value="ONIVA06G17570"/>
</dbReference>
<dbReference type="OMA" id="HGRCRGQ"/>
<proteinExistence type="predicted"/>
<evidence type="ECO:0000256" key="1">
    <source>
        <dbReference type="SAM" id="MobiDB-lite"/>
    </source>
</evidence>
<name>A0A0E0HQU6_ORYNI</name>
<evidence type="ECO:0000313" key="3">
    <source>
        <dbReference type="Proteomes" id="UP000006591"/>
    </source>
</evidence>
<reference evidence="2" key="1">
    <citation type="submission" date="2015-04" db="UniProtKB">
        <authorList>
            <consortium name="EnsemblPlants"/>
        </authorList>
    </citation>
    <scope>IDENTIFICATION</scope>
    <source>
        <strain evidence="2">SL10</strain>
    </source>
</reference>
<dbReference type="Gramene" id="ONIVA06G17570.1">
    <property type="protein sequence ID" value="ONIVA06G17570.1"/>
    <property type="gene ID" value="ONIVA06G17570"/>
</dbReference>